<dbReference type="EMBL" id="AP024169">
    <property type="protein sequence ID" value="BCN32798.1"/>
    <property type="molecule type" value="Genomic_DNA"/>
</dbReference>
<dbReference type="PANTHER" id="PTHR22762:SF166">
    <property type="entry name" value="ALPHA-GLUCOSIDASE"/>
    <property type="match status" value="1"/>
</dbReference>
<accession>A0A7R7IG78</accession>
<proteinExistence type="inferred from homology"/>
<evidence type="ECO:0000259" key="8">
    <source>
        <dbReference type="Pfam" id="PF21365"/>
    </source>
</evidence>
<dbReference type="RefSeq" id="WP_271713815.1">
    <property type="nucleotide sequence ID" value="NZ_AP024169.1"/>
</dbReference>
<feature type="domain" description="DUF5110" evidence="7">
    <location>
        <begin position="687"/>
        <end position="750"/>
    </location>
</feature>
<evidence type="ECO:0000259" key="7">
    <source>
        <dbReference type="Pfam" id="PF17137"/>
    </source>
</evidence>
<dbReference type="Pfam" id="PF01055">
    <property type="entry name" value="Glyco_hydro_31_2nd"/>
    <property type="match status" value="1"/>
</dbReference>
<dbReference type="PANTHER" id="PTHR22762">
    <property type="entry name" value="ALPHA-GLUCOSIDASE"/>
    <property type="match status" value="1"/>
</dbReference>
<protein>
    <submittedName>
        <fullName evidence="9">Alpha-glucosidase</fullName>
    </submittedName>
</protein>
<dbReference type="InterPro" id="IPR011013">
    <property type="entry name" value="Gal_mutarotase_sf_dom"/>
</dbReference>
<sequence>MFGRLKSYEKKEQVIYLHFEEMTTRIEVLTDSIINVFAGLDSEEHHSTSIEGDKKVPTVYQVEMDSACVTITTSKLIVKVYDEYKVDFYDAKGKSLCKDYRKSRLQATKQSKEAKELALMEGHQISNSEEAENKIIVIKEMEEDEAFYGLGDKTGFLNKRGYEYEMWNTDDPSAHNESYKSLYKSIPFFITLKKNHVFGIFFDNHYKSYFDMGKESDDYYFFAADKGNLDYYFIYGEDMKEIIYHYTYLTGRTPLPQLWTLGYQQSRWSYENEDSVRDIARHFRELDIPCDAIHLDIDYMQDFKVFTWNGKDFPNYIQLIHDLEEEGFKIVTIIDPGVKKEDEYFVYEEGKQNGYFATDTNGDIYVNQVWPGDSVFPNFTEEKVREWWADKQKIMLESGVKGIWNDMNEPASFKGEIPKDVVFSMDGRTTNHEEVHNVYGHFMSKATFDGLKKHDKKRPFVITRACFAGTQKYSTVWTGDNQSLWPHLQMAIPQLINLGMSGIAFAGTDIGGFGHEATKELLSRWIQVGCFSPLCRNHSASGSRYQEPWMFDKKTLDINRKYIKLRYQLIPYLYDLFYESEKTGLPIMRPLILHYQSDEKVKETNDEFLVGENVLVAPVVEQGKRFRAVYLPEGKWVDYWTREVHQGKRIIIKEAPLDICPIYVKSGSIIPNYPDIKYIGEKEIEYLILDLYDGVGSYTHYQDNGEDYAYQKGEYNQYQIELTKEHEVKIRLIYGGYDKKYKGFILRYHGREEKVMLKGDELIIDLK</sequence>
<dbReference type="Gene3D" id="2.60.40.1760">
    <property type="entry name" value="glycosyl hydrolase (family 31)"/>
    <property type="match status" value="1"/>
</dbReference>
<dbReference type="InterPro" id="IPR030458">
    <property type="entry name" value="Glyco_hydro_31_AS"/>
</dbReference>
<feature type="domain" description="Glycoside hydrolase family 31 N-terminal" evidence="6">
    <location>
        <begin position="24"/>
        <end position="211"/>
    </location>
</feature>
<feature type="domain" description="Glycosyl hydrolase family 31 C-terminal" evidence="8">
    <location>
        <begin position="584"/>
        <end position="670"/>
    </location>
</feature>
<dbReference type="AlphaFoldDB" id="A0A7R7IG78"/>
<gene>
    <name evidence="9" type="ORF">bsdtb5_40930</name>
</gene>
<evidence type="ECO:0000259" key="5">
    <source>
        <dbReference type="Pfam" id="PF01055"/>
    </source>
</evidence>
<dbReference type="PROSITE" id="PS00129">
    <property type="entry name" value="GLYCOSYL_HYDROL_F31_1"/>
    <property type="match status" value="1"/>
</dbReference>
<evidence type="ECO:0000256" key="4">
    <source>
        <dbReference type="RuleBase" id="RU361185"/>
    </source>
</evidence>
<evidence type="ECO:0000313" key="10">
    <source>
        <dbReference type="Proteomes" id="UP000595897"/>
    </source>
</evidence>
<keyword evidence="10" id="KW-1185">Reference proteome</keyword>
<dbReference type="Proteomes" id="UP000595897">
    <property type="component" value="Chromosome"/>
</dbReference>
<reference evidence="9 10" key="1">
    <citation type="submission" date="2020-11" db="EMBL/GenBank/DDBJ databases">
        <title>Draft genome sequencing of a Lachnospiraceae strain isolated from anoxic soil subjected to BSD treatment.</title>
        <authorList>
            <person name="Uek A."/>
            <person name="Tonouchi A."/>
        </authorList>
    </citation>
    <scope>NUCLEOTIDE SEQUENCE [LARGE SCALE GENOMIC DNA]</scope>
    <source>
        <strain evidence="9 10">TB5</strain>
    </source>
</reference>
<dbReference type="GO" id="GO:0005975">
    <property type="term" value="P:carbohydrate metabolic process"/>
    <property type="evidence" value="ECO:0007669"/>
    <property type="project" value="InterPro"/>
</dbReference>
<dbReference type="Pfam" id="PF17137">
    <property type="entry name" value="DUF5110"/>
    <property type="match status" value="1"/>
</dbReference>
<dbReference type="InterPro" id="IPR033403">
    <property type="entry name" value="DUF5110"/>
</dbReference>
<dbReference type="GO" id="GO:0030246">
    <property type="term" value="F:carbohydrate binding"/>
    <property type="evidence" value="ECO:0007669"/>
    <property type="project" value="InterPro"/>
</dbReference>
<dbReference type="SUPFAM" id="SSF74650">
    <property type="entry name" value="Galactose mutarotase-like"/>
    <property type="match status" value="1"/>
</dbReference>
<evidence type="ECO:0000313" key="9">
    <source>
        <dbReference type="EMBL" id="BCN32798.1"/>
    </source>
</evidence>
<dbReference type="InterPro" id="IPR013780">
    <property type="entry name" value="Glyco_hydro_b"/>
</dbReference>
<dbReference type="Pfam" id="PF13802">
    <property type="entry name" value="Gal_mutarotas_2"/>
    <property type="match status" value="1"/>
</dbReference>
<comment type="similarity">
    <text evidence="1 4">Belongs to the glycosyl hydrolase 31 family.</text>
</comment>
<dbReference type="InterPro" id="IPR017853">
    <property type="entry name" value="GH"/>
</dbReference>
<dbReference type="InterPro" id="IPR000322">
    <property type="entry name" value="Glyco_hydro_31_TIM"/>
</dbReference>
<evidence type="ECO:0000256" key="1">
    <source>
        <dbReference type="ARBA" id="ARBA00007806"/>
    </source>
</evidence>
<name>A0A7R7IG78_9FIRM</name>
<feature type="domain" description="Glycoside hydrolase family 31 TIM barrel" evidence="5">
    <location>
        <begin position="253"/>
        <end position="576"/>
    </location>
</feature>
<evidence type="ECO:0000259" key="6">
    <source>
        <dbReference type="Pfam" id="PF13802"/>
    </source>
</evidence>
<dbReference type="CDD" id="cd06604">
    <property type="entry name" value="GH31_glucosidase_II_MalA"/>
    <property type="match status" value="1"/>
</dbReference>
<dbReference type="GO" id="GO:0004553">
    <property type="term" value="F:hydrolase activity, hydrolyzing O-glycosyl compounds"/>
    <property type="evidence" value="ECO:0007669"/>
    <property type="project" value="InterPro"/>
</dbReference>
<dbReference type="SUPFAM" id="SSF51445">
    <property type="entry name" value="(Trans)glycosidases"/>
    <property type="match status" value="1"/>
</dbReference>
<dbReference type="Gene3D" id="2.60.40.1180">
    <property type="entry name" value="Golgi alpha-mannosidase II"/>
    <property type="match status" value="2"/>
</dbReference>
<dbReference type="InterPro" id="IPR048395">
    <property type="entry name" value="Glyco_hydro_31_C"/>
</dbReference>
<keyword evidence="2 4" id="KW-0378">Hydrolase</keyword>
<keyword evidence="3 4" id="KW-0326">Glycosidase</keyword>
<evidence type="ECO:0000256" key="2">
    <source>
        <dbReference type="ARBA" id="ARBA00022801"/>
    </source>
</evidence>
<dbReference type="InterPro" id="IPR025887">
    <property type="entry name" value="Glyco_hydro_31_N_dom"/>
</dbReference>
<dbReference type="CDD" id="cd14752">
    <property type="entry name" value="GH31_N"/>
    <property type="match status" value="1"/>
</dbReference>
<evidence type="ECO:0000256" key="3">
    <source>
        <dbReference type="ARBA" id="ARBA00023295"/>
    </source>
</evidence>
<dbReference type="Gene3D" id="3.20.20.80">
    <property type="entry name" value="Glycosidases"/>
    <property type="match status" value="2"/>
</dbReference>
<dbReference type="KEGG" id="ahb:bsdtb5_40930"/>
<dbReference type="Pfam" id="PF21365">
    <property type="entry name" value="Glyco_hydro_31_3rd"/>
    <property type="match status" value="1"/>
</dbReference>
<organism evidence="9 10">
    <name type="scientific">Anaeromicropila herbilytica</name>
    <dbReference type="NCBI Taxonomy" id="2785025"/>
    <lineage>
        <taxon>Bacteria</taxon>
        <taxon>Bacillati</taxon>
        <taxon>Bacillota</taxon>
        <taxon>Clostridia</taxon>
        <taxon>Lachnospirales</taxon>
        <taxon>Lachnospiraceae</taxon>
        <taxon>Anaeromicropila</taxon>
    </lineage>
</organism>
<dbReference type="SUPFAM" id="SSF51011">
    <property type="entry name" value="Glycosyl hydrolase domain"/>
    <property type="match status" value="1"/>
</dbReference>